<proteinExistence type="predicted"/>
<comment type="caution">
    <text evidence="1">The sequence shown here is derived from an EMBL/GenBank/DDBJ whole genome shotgun (WGS) entry which is preliminary data.</text>
</comment>
<organism evidence="1 2">
    <name type="scientific">Ideonella dechloratans</name>
    <dbReference type="NCBI Taxonomy" id="36863"/>
    <lineage>
        <taxon>Bacteria</taxon>
        <taxon>Pseudomonadati</taxon>
        <taxon>Pseudomonadota</taxon>
        <taxon>Betaproteobacteria</taxon>
        <taxon>Burkholderiales</taxon>
        <taxon>Sphaerotilaceae</taxon>
        <taxon>Ideonella</taxon>
    </lineage>
</organism>
<dbReference type="AlphaFoldDB" id="A0A643FFA3"/>
<evidence type="ECO:0000313" key="1">
    <source>
        <dbReference type="EMBL" id="KAB0583695.1"/>
    </source>
</evidence>
<keyword evidence="2" id="KW-1185">Reference proteome</keyword>
<reference evidence="1 2" key="1">
    <citation type="submission" date="2019-09" db="EMBL/GenBank/DDBJ databases">
        <title>Draft genome sequences of 48 bacterial type strains from the CCUG.</title>
        <authorList>
            <person name="Tunovic T."/>
            <person name="Pineiro-Iglesias B."/>
            <person name="Unosson C."/>
            <person name="Inganas E."/>
            <person name="Ohlen M."/>
            <person name="Cardew S."/>
            <person name="Jensie-Markopoulos S."/>
            <person name="Salva-Serra F."/>
            <person name="Jaen-Luchoro D."/>
            <person name="Karlsson R."/>
            <person name="Svensson-Stadler L."/>
            <person name="Chun J."/>
            <person name="Moore E."/>
        </authorList>
    </citation>
    <scope>NUCLEOTIDE SEQUENCE [LARGE SCALE GENOMIC DNA]</scope>
    <source>
        <strain evidence="1 2">CCUG 30977</strain>
    </source>
</reference>
<protein>
    <submittedName>
        <fullName evidence="1">Uncharacterized protein</fullName>
    </submittedName>
</protein>
<dbReference type="EMBL" id="VZPB01000011">
    <property type="protein sequence ID" value="KAB0583695.1"/>
    <property type="molecule type" value="Genomic_DNA"/>
</dbReference>
<accession>A0A643FFA3</accession>
<gene>
    <name evidence="1" type="ORF">F7Q92_06390</name>
</gene>
<evidence type="ECO:0000313" key="2">
    <source>
        <dbReference type="Proteomes" id="UP000430120"/>
    </source>
</evidence>
<dbReference type="Proteomes" id="UP000430120">
    <property type="component" value="Unassembled WGS sequence"/>
</dbReference>
<dbReference type="RefSeq" id="WP_151123361.1">
    <property type="nucleotide sequence ID" value="NZ_VZPB01000011.1"/>
</dbReference>
<sequence>MKLFLTLLDGFRLSVDSYVTPRRYPVSGGFASDAVRLYGDVRVVGKDVKKAVVKAETKMKGRGDGKARTVASALQER</sequence>
<name>A0A643FFA3_IDEDE</name>